<keyword evidence="7" id="KW-0547">Nucleotide-binding</keyword>
<keyword evidence="4" id="KW-1015">Disulfide bond</keyword>
<reference evidence="10 12" key="2">
    <citation type="journal article" date="2013" name="Nature">
        <title>Insights into bilaterian evolution from three spiralian genomes.</title>
        <authorList>
            <person name="Simakov O."/>
            <person name="Marletaz F."/>
            <person name="Cho S.J."/>
            <person name="Edsinger-Gonzales E."/>
            <person name="Havlak P."/>
            <person name="Hellsten U."/>
            <person name="Kuo D.H."/>
            <person name="Larsson T."/>
            <person name="Lv J."/>
            <person name="Arendt D."/>
            <person name="Savage R."/>
            <person name="Osoegawa K."/>
            <person name="de Jong P."/>
            <person name="Grimwood J."/>
            <person name="Chapman J.A."/>
            <person name="Shapiro H."/>
            <person name="Aerts A."/>
            <person name="Otillar R.P."/>
            <person name="Terry A.Y."/>
            <person name="Boore J.L."/>
            <person name="Grigoriev I.V."/>
            <person name="Lindberg D.R."/>
            <person name="Seaver E.C."/>
            <person name="Weisblat D.A."/>
            <person name="Putnam N.H."/>
            <person name="Rokhsar D.S."/>
        </authorList>
    </citation>
    <scope>NUCLEOTIDE SEQUENCE</scope>
    <source>
        <strain evidence="10 12">I ESC-2004</strain>
    </source>
</reference>
<reference evidence="11" key="3">
    <citation type="submission" date="2015-06" db="UniProtKB">
        <authorList>
            <consortium name="EnsemblMetazoa"/>
        </authorList>
    </citation>
    <scope>IDENTIFICATION</scope>
</reference>
<proteinExistence type="inferred from homology"/>
<keyword evidence="5" id="KW-0325">Glycoprotein</keyword>
<feature type="non-terminal residue" evidence="10">
    <location>
        <position position="1"/>
    </location>
</feature>
<dbReference type="InterPro" id="IPR009581">
    <property type="entry name" value="FAM20_C"/>
</dbReference>
<feature type="binding site" evidence="7">
    <location>
        <position position="61"/>
    </location>
    <ligand>
        <name>ATP</name>
        <dbReference type="ChEBI" id="CHEBI:30616"/>
    </ligand>
</feature>
<evidence type="ECO:0000256" key="5">
    <source>
        <dbReference type="ARBA" id="ARBA00023180"/>
    </source>
</evidence>
<gene>
    <name evidence="10" type="ORF">CAPTEDRAFT_122583</name>
</gene>
<keyword evidence="7" id="KW-0067">ATP-binding</keyword>
<feature type="active site" evidence="6">
    <location>
        <position position="234"/>
    </location>
</feature>
<dbReference type="GO" id="GO:0046872">
    <property type="term" value="F:metal ion binding"/>
    <property type="evidence" value="ECO:0007669"/>
    <property type="project" value="UniProtKB-KW"/>
</dbReference>
<dbReference type="GO" id="GO:0016773">
    <property type="term" value="F:phosphotransferase activity, alcohol group as acceptor"/>
    <property type="evidence" value="ECO:0007669"/>
    <property type="project" value="TreeGrafter"/>
</dbReference>
<feature type="binding site" evidence="7">
    <location>
        <position position="82"/>
    </location>
    <ligand>
        <name>ATP</name>
        <dbReference type="ChEBI" id="CHEBI:30616"/>
    </ligand>
</feature>
<dbReference type="Proteomes" id="UP000014760">
    <property type="component" value="Unassembled WGS sequence"/>
</dbReference>
<dbReference type="EnsemblMetazoa" id="CapteT122583">
    <property type="protein sequence ID" value="CapteP122583"/>
    <property type="gene ID" value="CapteG122583"/>
</dbReference>
<evidence type="ECO:0000256" key="7">
    <source>
        <dbReference type="PIRSR" id="PIRSR624869-2"/>
    </source>
</evidence>
<comment type="subcellular location">
    <subcellularLocation>
        <location evidence="1">Golgi apparatus</location>
    </subcellularLocation>
</comment>
<name>R7U757_CAPTE</name>
<evidence type="ECO:0000256" key="2">
    <source>
        <dbReference type="ARBA" id="ARBA00006557"/>
    </source>
</evidence>
<evidence type="ECO:0000256" key="8">
    <source>
        <dbReference type="PIRSR" id="PIRSR624869-3"/>
    </source>
</evidence>
<feature type="domain" description="FAM20 C-terminal" evidence="9">
    <location>
        <begin position="128"/>
        <end position="341"/>
    </location>
</feature>
<keyword evidence="8" id="KW-0464">Manganese</keyword>
<evidence type="ECO:0000259" key="9">
    <source>
        <dbReference type="Pfam" id="PF06702"/>
    </source>
</evidence>
<dbReference type="AlphaFoldDB" id="R7U757"/>
<dbReference type="PANTHER" id="PTHR12450:SF22">
    <property type="entry name" value="EXTRACELLULAR SERINE_THREONINE PROTEIN CG31145"/>
    <property type="match status" value="1"/>
</dbReference>
<dbReference type="OMA" id="SDYCTMV"/>
<protein>
    <recommendedName>
        <fullName evidence="9">FAM20 C-terminal domain-containing protein</fullName>
    </recommendedName>
</protein>
<keyword evidence="8" id="KW-0479">Metal-binding</keyword>
<comment type="cofactor">
    <cofactor evidence="8">
        <name>Mn(2+)</name>
        <dbReference type="ChEBI" id="CHEBI:29035"/>
    </cofactor>
</comment>
<dbReference type="STRING" id="283909.R7U757"/>
<evidence type="ECO:0000313" key="11">
    <source>
        <dbReference type="EnsemblMetazoa" id="CapteP122583"/>
    </source>
</evidence>
<feature type="binding site" evidence="7">
    <location>
        <position position="45"/>
    </location>
    <ligand>
        <name>ATP</name>
        <dbReference type="ChEBI" id="CHEBI:30616"/>
    </ligand>
</feature>
<organism evidence="10">
    <name type="scientific">Capitella teleta</name>
    <name type="common">Polychaete worm</name>
    <dbReference type="NCBI Taxonomy" id="283909"/>
    <lineage>
        <taxon>Eukaryota</taxon>
        <taxon>Metazoa</taxon>
        <taxon>Spiralia</taxon>
        <taxon>Lophotrochozoa</taxon>
        <taxon>Annelida</taxon>
        <taxon>Polychaeta</taxon>
        <taxon>Sedentaria</taxon>
        <taxon>Scolecida</taxon>
        <taxon>Capitellidae</taxon>
        <taxon>Capitella</taxon>
    </lineage>
</organism>
<keyword evidence="3" id="KW-0333">Golgi apparatus</keyword>
<dbReference type="EMBL" id="KB304553">
    <property type="protein sequence ID" value="ELU01946.1"/>
    <property type="molecule type" value="Genomic_DNA"/>
</dbReference>
<accession>R7U757</accession>
<evidence type="ECO:0000256" key="1">
    <source>
        <dbReference type="ARBA" id="ARBA00004555"/>
    </source>
</evidence>
<dbReference type="EMBL" id="AMQN01009090">
    <property type="status" value="NOT_ANNOTATED_CDS"/>
    <property type="molecule type" value="Genomic_DNA"/>
</dbReference>
<feature type="binding site" evidence="7">
    <location>
        <begin position="164"/>
        <end position="167"/>
    </location>
    <ligand>
        <name>ATP</name>
        <dbReference type="ChEBI" id="CHEBI:30616"/>
    </ligand>
</feature>
<feature type="binding site" evidence="8">
    <location>
        <position position="82"/>
    </location>
    <ligand>
        <name>Mn(2+)</name>
        <dbReference type="ChEBI" id="CHEBI:29035"/>
    </ligand>
</feature>
<dbReference type="HOGENOM" id="CLU_028926_1_0_1"/>
<evidence type="ECO:0000256" key="6">
    <source>
        <dbReference type="PIRSR" id="PIRSR624869-1"/>
    </source>
</evidence>
<evidence type="ECO:0000256" key="4">
    <source>
        <dbReference type="ARBA" id="ARBA00023157"/>
    </source>
</evidence>
<dbReference type="GO" id="GO:0005524">
    <property type="term" value="F:ATP binding"/>
    <property type="evidence" value="ECO:0007669"/>
    <property type="project" value="UniProtKB-KW"/>
</dbReference>
<dbReference type="GO" id="GO:0005794">
    <property type="term" value="C:Golgi apparatus"/>
    <property type="evidence" value="ECO:0007669"/>
    <property type="project" value="UniProtKB-SubCell"/>
</dbReference>
<dbReference type="PANTHER" id="PTHR12450">
    <property type="entry name" value="DENTIN MATRIX PROTEIN 4 PROTEIN FAM20"/>
    <property type="match status" value="1"/>
</dbReference>
<feature type="binding site" evidence="7">
    <location>
        <position position="254"/>
    </location>
    <ligand>
        <name>ATP</name>
        <dbReference type="ChEBI" id="CHEBI:30616"/>
    </ligand>
</feature>
<reference evidence="12" key="1">
    <citation type="submission" date="2012-12" db="EMBL/GenBank/DDBJ databases">
        <authorList>
            <person name="Hellsten U."/>
            <person name="Grimwood J."/>
            <person name="Chapman J.A."/>
            <person name="Shapiro H."/>
            <person name="Aerts A."/>
            <person name="Otillar R.P."/>
            <person name="Terry A.Y."/>
            <person name="Boore J.L."/>
            <person name="Simakov O."/>
            <person name="Marletaz F."/>
            <person name="Cho S.-J."/>
            <person name="Edsinger-Gonzales E."/>
            <person name="Havlak P."/>
            <person name="Kuo D.-H."/>
            <person name="Larsson T."/>
            <person name="Lv J."/>
            <person name="Arendt D."/>
            <person name="Savage R."/>
            <person name="Osoegawa K."/>
            <person name="de Jong P."/>
            <person name="Lindberg D.R."/>
            <person name="Seaver E.C."/>
            <person name="Weisblat D.A."/>
            <person name="Putnam N.H."/>
            <person name="Grigoriev I.V."/>
            <person name="Rokhsar D.S."/>
        </authorList>
    </citation>
    <scope>NUCLEOTIDE SEQUENCE</scope>
    <source>
        <strain evidence="12">I ESC-2004</strain>
    </source>
</reference>
<evidence type="ECO:0000256" key="3">
    <source>
        <dbReference type="ARBA" id="ARBA00023034"/>
    </source>
</evidence>
<sequence>WMKFHNGINQYELYGQSDPNVDQLLKDMSYKSIVGLEEIGDLGTQVKIVFKLNYGGRGLFKPMRFDKDTEANPNHYMFDDFERHHAEIAAFHLDRVLNFRRVPPVSGRYVNITRDVERWASHKFRKTFFTSPAKNRCFYGVCDTYCDSGQAICGKPDVVEGSLAVWLPEAEQQGSRQHWANPWAQSYSMKRAAKWSNDSAYCEKVKKKGPYNHGRRLLDVMDMAVFDFLTGNMDRHHYHTFKHFGNHTFILLFDNGRGFGRPRHDEVGLLAPVSQCCQIRASTLKRLLDFAEEAPSLSEAMRVSLARDSITPVLNELHLAALDRRLRYIIETVFLCGRDKDSNWNSVVINDGF</sequence>
<feature type="binding site" evidence="8">
    <location>
        <position position="254"/>
    </location>
    <ligand>
        <name>Mn(2+)</name>
        <dbReference type="ChEBI" id="CHEBI:29035"/>
    </ligand>
</feature>
<dbReference type="OrthoDB" id="8583677at2759"/>
<evidence type="ECO:0000313" key="12">
    <source>
        <dbReference type="Proteomes" id="UP000014760"/>
    </source>
</evidence>
<keyword evidence="12" id="KW-1185">Reference proteome</keyword>
<evidence type="ECO:0000313" key="10">
    <source>
        <dbReference type="EMBL" id="ELU01946.1"/>
    </source>
</evidence>
<comment type="similarity">
    <text evidence="2">Belongs to the FAM20 family.</text>
</comment>
<dbReference type="InterPro" id="IPR024869">
    <property type="entry name" value="FAM20"/>
</dbReference>
<dbReference type="Pfam" id="PF06702">
    <property type="entry name" value="Fam20C"/>
    <property type="match status" value="1"/>
</dbReference>